<sequence>MKIHCHRITYPGQTLSESDFCDRLSDLLSNERPLWNYIRQWLPLPYEESVTPADFEFIDLRKRTEAESAQDDGAECIDDMNAVLGILPPRKGGLLQVAGGQLNYLQNGSYVPVLVTKESEELGENKEPQKFVRTVFGESFRCFIGFCFLGGFAQA</sequence>
<evidence type="ECO:0000313" key="2">
    <source>
        <dbReference type="Proteomes" id="UP000271889"/>
    </source>
</evidence>
<dbReference type="Proteomes" id="UP000271889">
    <property type="component" value="Unassembled WGS sequence"/>
</dbReference>
<proteinExistence type="predicted"/>
<protein>
    <submittedName>
        <fullName evidence="1">Uncharacterized protein</fullName>
    </submittedName>
</protein>
<evidence type="ECO:0000313" key="1">
    <source>
        <dbReference type="EMBL" id="VDK57912.1"/>
    </source>
</evidence>
<keyword evidence="2" id="KW-1185">Reference proteome</keyword>
<reference evidence="1 2" key="1">
    <citation type="submission" date="2018-11" db="EMBL/GenBank/DDBJ databases">
        <authorList>
            <consortium name="Pathogen Informatics"/>
        </authorList>
    </citation>
    <scope>NUCLEOTIDE SEQUENCE [LARGE SCALE GENOMIC DNA]</scope>
</reference>
<organism evidence="1 2">
    <name type="scientific">Cylicostephanus goldi</name>
    <name type="common">Nematode worm</name>
    <dbReference type="NCBI Taxonomy" id="71465"/>
    <lineage>
        <taxon>Eukaryota</taxon>
        <taxon>Metazoa</taxon>
        <taxon>Ecdysozoa</taxon>
        <taxon>Nematoda</taxon>
        <taxon>Chromadorea</taxon>
        <taxon>Rhabditida</taxon>
        <taxon>Rhabditina</taxon>
        <taxon>Rhabditomorpha</taxon>
        <taxon>Strongyloidea</taxon>
        <taxon>Strongylidae</taxon>
        <taxon>Cylicostephanus</taxon>
    </lineage>
</organism>
<dbReference type="EMBL" id="UYRV01011105">
    <property type="protein sequence ID" value="VDK57912.1"/>
    <property type="molecule type" value="Genomic_DNA"/>
</dbReference>
<dbReference type="OrthoDB" id="6257037at2759"/>
<name>A0A3P6R4N9_CYLGO</name>
<gene>
    <name evidence="1" type="ORF">CGOC_LOCUS4147</name>
</gene>
<accession>A0A3P6R4N9</accession>
<dbReference type="AlphaFoldDB" id="A0A3P6R4N9"/>